<organism evidence="2 3">
    <name type="scientific">Peribacillus simplex</name>
    <dbReference type="NCBI Taxonomy" id="1478"/>
    <lineage>
        <taxon>Bacteria</taxon>
        <taxon>Bacillati</taxon>
        <taxon>Bacillota</taxon>
        <taxon>Bacilli</taxon>
        <taxon>Bacillales</taxon>
        <taxon>Bacillaceae</taxon>
        <taxon>Peribacillus</taxon>
    </lineage>
</organism>
<gene>
    <name evidence="2" type="ORF">SRABI133_03025</name>
</gene>
<dbReference type="AlphaFoldDB" id="A0A9W4L277"/>
<evidence type="ECO:0000313" key="3">
    <source>
        <dbReference type="Proteomes" id="UP000789326"/>
    </source>
</evidence>
<dbReference type="RefSeq" id="WP_230302576.1">
    <property type="nucleotide sequence ID" value="NZ_CAKKMG010000044.1"/>
</dbReference>
<feature type="transmembrane region" description="Helical" evidence="1">
    <location>
        <begin position="7"/>
        <end position="28"/>
    </location>
</feature>
<evidence type="ECO:0000256" key="1">
    <source>
        <dbReference type="SAM" id="Phobius"/>
    </source>
</evidence>
<dbReference type="Proteomes" id="UP000789326">
    <property type="component" value="Unassembled WGS sequence"/>
</dbReference>
<accession>A0A9W4L277</accession>
<keyword evidence="1" id="KW-0812">Transmembrane</keyword>
<reference evidence="2" key="1">
    <citation type="submission" date="2021-11" db="EMBL/GenBank/DDBJ databases">
        <authorList>
            <person name="Bulgarelli D."/>
        </authorList>
    </citation>
    <scope>NUCLEOTIDE SEQUENCE</scope>
    <source>
        <strain evidence="2">Bi133</strain>
    </source>
</reference>
<keyword evidence="1" id="KW-1133">Transmembrane helix</keyword>
<sequence length="60" mass="6908">MKIKRKIFFITSVIILSFLVVAIILNSISLEYTKNACIDNNKTPKIEQDFLTLNWSVSCE</sequence>
<name>A0A9W4L277_9BACI</name>
<keyword evidence="1" id="KW-0472">Membrane</keyword>
<dbReference type="EMBL" id="CAKKMG010000044">
    <property type="protein sequence ID" value="CAH0246912.1"/>
    <property type="molecule type" value="Genomic_DNA"/>
</dbReference>
<comment type="caution">
    <text evidence="2">The sequence shown here is derived from an EMBL/GenBank/DDBJ whole genome shotgun (WGS) entry which is preliminary data.</text>
</comment>
<protein>
    <submittedName>
        <fullName evidence="2">Uncharacterized protein</fullName>
    </submittedName>
</protein>
<proteinExistence type="predicted"/>
<evidence type="ECO:0000313" key="2">
    <source>
        <dbReference type="EMBL" id="CAH0246912.1"/>
    </source>
</evidence>